<dbReference type="GO" id="GO:0005525">
    <property type="term" value="F:GTP binding"/>
    <property type="evidence" value="ECO:0007669"/>
    <property type="project" value="TreeGrafter"/>
</dbReference>
<dbReference type="Proteomes" id="UP000515163">
    <property type="component" value="Unplaced"/>
</dbReference>
<evidence type="ECO:0000259" key="1">
    <source>
        <dbReference type="Pfam" id="PF13521"/>
    </source>
</evidence>
<dbReference type="InterPro" id="IPR033469">
    <property type="entry name" value="CYTH-like_dom_sf"/>
</dbReference>
<reference evidence="3" key="1">
    <citation type="submission" date="2025-08" db="UniProtKB">
        <authorList>
            <consortium name="RefSeq"/>
        </authorList>
    </citation>
    <scope>IDENTIFICATION</scope>
</reference>
<feature type="domain" description="NadR/Ttd14 AAA" evidence="1">
    <location>
        <begin position="16"/>
        <end position="186"/>
    </location>
</feature>
<dbReference type="InterPro" id="IPR027417">
    <property type="entry name" value="P-loop_NTPase"/>
</dbReference>
<sequence>MNGATKEPAKERRVYKVVLTGGPCGGKTTTQARMSTFFEDIGWKVFKVPETATLLLSGGVKFAELDEESASNFQENLLKTMLQLEKTYFDLAQRCKIDCIIICDRGAMDPSAYIEAKEWKKLMDANQWNTIQLRDERYDQIIHLLSSACGAEAFYSKANNLARSEGLELARDLDTKTQQAWVGHPYFDVIDNTIEFDAKVLKAIRAVCTKIGIEVGDRFAPNSIKRKFLVKCLPDEKLFPPFQDFDVVHDYLTVTDLEIGTQARLRRRGQNGRYTYMHTTRRPKIDDQVVEVRRSLDRRDYELLLAQRDENRQSVYKKRRCFLWKNQYYQLDVYREPYHARCKGLILLETYTTKSTENLELPSFLEIEKEVTKDPDFSMYHLSLKQ</sequence>
<dbReference type="FunFam" id="3.40.50.300:FF:001321">
    <property type="entry name" value="Uncharacterized protein, isoform B"/>
    <property type="match status" value="1"/>
</dbReference>
<evidence type="ECO:0000313" key="3">
    <source>
        <dbReference type="RefSeq" id="XP_031554006.1"/>
    </source>
</evidence>
<dbReference type="RefSeq" id="XP_031554006.1">
    <property type="nucleotide sequence ID" value="XM_031698146.1"/>
</dbReference>
<dbReference type="PANTHER" id="PTHR34932">
    <property type="entry name" value="TRPL TRANSLOCATION DEFECT PROTEIN 14"/>
    <property type="match status" value="1"/>
</dbReference>
<dbReference type="KEGG" id="aten:116291025"/>
<dbReference type="PANTHER" id="PTHR34932:SF1">
    <property type="entry name" value="TRPL TRANSLOCATION DEFECT PROTEIN 14"/>
    <property type="match status" value="1"/>
</dbReference>
<organism evidence="2 3">
    <name type="scientific">Actinia tenebrosa</name>
    <name type="common">Australian red waratah sea anemone</name>
    <dbReference type="NCBI Taxonomy" id="6105"/>
    <lineage>
        <taxon>Eukaryota</taxon>
        <taxon>Metazoa</taxon>
        <taxon>Cnidaria</taxon>
        <taxon>Anthozoa</taxon>
        <taxon>Hexacorallia</taxon>
        <taxon>Actiniaria</taxon>
        <taxon>Actiniidae</taxon>
        <taxon>Actinia</taxon>
    </lineage>
</organism>
<dbReference type="AlphaFoldDB" id="A0A6P8HE70"/>
<proteinExistence type="predicted"/>
<dbReference type="Gene3D" id="3.40.50.300">
    <property type="entry name" value="P-loop containing nucleotide triphosphate hydrolases"/>
    <property type="match status" value="1"/>
</dbReference>
<dbReference type="InterPro" id="IPR053227">
    <property type="entry name" value="TRPL-trafficking_regulator"/>
</dbReference>
<dbReference type="SUPFAM" id="SSF55154">
    <property type="entry name" value="CYTH-like phosphatases"/>
    <property type="match status" value="1"/>
</dbReference>
<dbReference type="SUPFAM" id="SSF52540">
    <property type="entry name" value="P-loop containing nucleoside triphosphate hydrolases"/>
    <property type="match status" value="1"/>
</dbReference>
<evidence type="ECO:0000313" key="2">
    <source>
        <dbReference type="Proteomes" id="UP000515163"/>
    </source>
</evidence>
<dbReference type="GO" id="GO:0070300">
    <property type="term" value="F:phosphatidic acid binding"/>
    <property type="evidence" value="ECO:0007669"/>
    <property type="project" value="TreeGrafter"/>
</dbReference>
<dbReference type="GeneID" id="116291025"/>
<dbReference type="GO" id="GO:0035091">
    <property type="term" value="F:phosphatidylinositol binding"/>
    <property type="evidence" value="ECO:0007669"/>
    <property type="project" value="TreeGrafter"/>
</dbReference>
<dbReference type="Gene3D" id="2.40.320.10">
    <property type="entry name" value="Hypothetical Protein Pfu-838710-001"/>
    <property type="match status" value="1"/>
</dbReference>
<dbReference type="Pfam" id="PF13521">
    <property type="entry name" value="AAA_28"/>
    <property type="match status" value="1"/>
</dbReference>
<dbReference type="InParanoid" id="A0A6P8HE70"/>
<name>A0A6P8HE70_ACTTE</name>
<accession>A0A6P8HE70</accession>
<keyword evidence="2" id="KW-1185">Reference proteome</keyword>
<gene>
    <name evidence="3" type="primary">LOC116291025</name>
</gene>
<protein>
    <submittedName>
        <fullName evidence="3">TRPL translocation defect protein 14-like isoform X1</fullName>
    </submittedName>
</protein>
<dbReference type="FunFam" id="2.40.320.10:FF:000003">
    <property type="entry name" value="Uncharacterized protein, isoform C"/>
    <property type="match status" value="1"/>
</dbReference>
<dbReference type="OrthoDB" id="6375174at2759"/>
<dbReference type="InterPro" id="IPR038727">
    <property type="entry name" value="NadR/Ttd14_AAA_dom"/>
</dbReference>